<name>A0AAV6FVM0_9TELE</name>
<gene>
    <name evidence="2" type="ORF">AALO_G00246530</name>
</gene>
<dbReference type="FunFam" id="2.30.30.140:FF:000018">
    <property type="entry name" value="Serine/threonine-protein kinase 31"/>
    <property type="match status" value="1"/>
</dbReference>
<reference evidence="2" key="1">
    <citation type="submission" date="2020-10" db="EMBL/GenBank/DDBJ databases">
        <title>Chromosome-scale genome assembly of the Allis shad, Alosa alosa.</title>
        <authorList>
            <person name="Margot Z."/>
            <person name="Christophe K."/>
            <person name="Cabau C."/>
            <person name="Louis A."/>
            <person name="Berthelot C."/>
            <person name="Parey E."/>
            <person name="Roest Crollius H."/>
            <person name="Montfort J."/>
            <person name="Robinson-Rechavi M."/>
            <person name="Bucao C."/>
            <person name="Bouchez O."/>
            <person name="Gislard M."/>
            <person name="Lluch J."/>
            <person name="Milhes M."/>
            <person name="Lampietro C."/>
            <person name="Lopez Roques C."/>
            <person name="Donnadieu C."/>
            <person name="Braasch I."/>
            <person name="Desvignes T."/>
            <person name="Postlethwait J."/>
            <person name="Bobe J."/>
            <person name="Guiguen Y."/>
        </authorList>
    </citation>
    <scope>NUCLEOTIDE SEQUENCE</scope>
    <source>
        <strain evidence="2">M-15738</strain>
        <tissue evidence="2">Blood</tissue>
    </source>
</reference>
<dbReference type="PANTHER" id="PTHR22948:SF15">
    <property type="entry name" value="TUDOR DOMAIN-CONTAINING PROTEIN 6"/>
    <property type="match status" value="1"/>
</dbReference>
<dbReference type="PROSITE" id="PS50304">
    <property type="entry name" value="TUDOR"/>
    <property type="match status" value="1"/>
</dbReference>
<comment type="caution">
    <text evidence="2">The sequence shown here is derived from an EMBL/GenBank/DDBJ whole genome shotgun (WGS) entry which is preliminary data.</text>
</comment>
<dbReference type="Gene3D" id="2.30.30.140">
    <property type="match status" value="1"/>
</dbReference>
<evidence type="ECO:0000259" key="1">
    <source>
        <dbReference type="PROSITE" id="PS50304"/>
    </source>
</evidence>
<feature type="domain" description="Tudor" evidence="1">
    <location>
        <begin position="101"/>
        <end position="160"/>
    </location>
</feature>
<sequence>MAMGATTNLCTTIHDLPQIEKPVSAKGIHVHSGPCSASFPKLDDLPDQLITPDVETEVYVSHVNSPDSFFVQLVENEDRIHSLVEQLNVDEPCNDSVDLRTLQEGDVVGAIFPEDESWYRAVIKKVNNNGSVLVEFIDFGNEATIASNQTRCLEKNFLEVPKLCIHCCLRLRSSFFSFPVGNPDRLGAGEGSGLLTSILVCAVNTQKHHFSTDAMSSPAGGLQIKTKNDGSMLSMWGYMPTKFRVPRSFSVPGIIDGNIWNILKSYQMGQKSLSSGSF</sequence>
<dbReference type="Pfam" id="PF00567">
    <property type="entry name" value="TUDOR"/>
    <property type="match status" value="1"/>
</dbReference>
<dbReference type="InterPro" id="IPR002999">
    <property type="entry name" value="Tudor"/>
</dbReference>
<dbReference type="EMBL" id="JADWDJ010000019">
    <property type="protein sequence ID" value="KAG5265802.1"/>
    <property type="molecule type" value="Genomic_DNA"/>
</dbReference>
<dbReference type="InterPro" id="IPR050621">
    <property type="entry name" value="Tudor_domain_containing"/>
</dbReference>
<organism evidence="2 3">
    <name type="scientific">Alosa alosa</name>
    <name type="common">allis shad</name>
    <dbReference type="NCBI Taxonomy" id="278164"/>
    <lineage>
        <taxon>Eukaryota</taxon>
        <taxon>Metazoa</taxon>
        <taxon>Chordata</taxon>
        <taxon>Craniata</taxon>
        <taxon>Vertebrata</taxon>
        <taxon>Euteleostomi</taxon>
        <taxon>Actinopterygii</taxon>
        <taxon>Neopterygii</taxon>
        <taxon>Teleostei</taxon>
        <taxon>Clupei</taxon>
        <taxon>Clupeiformes</taxon>
        <taxon>Clupeoidei</taxon>
        <taxon>Clupeidae</taxon>
        <taxon>Alosa</taxon>
    </lineage>
</organism>
<evidence type="ECO:0000313" key="2">
    <source>
        <dbReference type="EMBL" id="KAG5265802.1"/>
    </source>
</evidence>
<dbReference type="SMART" id="SM00333">
    <property type="entry name" value="TUDOR"/>
    <property type="match status" value="1"/>
</dbReference>
<accession>A0AAV6FVM0</accession>
<protein>
    <recommendedName>
        <fullName evidence="1">Tudor domain-containing protein</fullName>
    </recommendedName>
</protein>
<dbReference type="GO" id="GO:0030719">
    <property type="term" value="P:P granule organization"/>
    <property type="evidence" value="ECO:0007669"/>
    <property type="project" value="TreeGrafter"/>
</dbReference>
<dbReference type="SUPFAM" id="SSF63748">
    <property type="entry name" value="Tudor/PWWP/MBT"/>
    <property type="match status" value="1"/>
</dbReference>
<dbReference type="Proteomes" id="UP000823561">
    <property type="component" value="Chromosome 19"/>
</dbReference>
<dbReference type="GO" id="GO:0007283">
    <property type="term" value="P:spermatogenesis"/>
    <property type="evidence" value="ECO:0007669"/>
    <property type="project" value="TreeGrafter"/>
</dbReference>
<keyword evidence="3" id="KW-1185">Reference proteome</keyword>
<evidence type="ECO:0000313" key="3">
    <source>
        <dbReference type="Proteomes" id="UP000823561"/>
    </source>
</evidence>
<dbReference type="AlphaFoldDB" id="A0AAV6FVM0"/>
<dbReference type="GO" id="GO:0043186">
    <property type="term" value="C:P granule"/>
    <property type="evidence" value="ECO:0007669"/>
    <property type="project" value="TreeGrafter"/>
</dbReference>
<dbReference type="GO" id="GO:0034587">
    <property type="term" value="P:piRNA processing"/>
    <property type="evidence" value="ECO:0007669"/>
    <property type="project" value="TreeGrafter"/>
</dbReference>
<proteinExistence type="predicted"/>
<dbReference type="PANTHER" id="PTHR22948">
    <property type="entry name" value="TUDOR DOMAIN CONTAINING PROTEIN"/>
    <property type="match status" value="1"/>
</dbReference>